<evidence type="ECO:0000256" key="2">
    <source>
        <dbReference type="ARBA" id="ARBA00022741"/>
    </source>
</evidence>
<organism evidence="5 6">
    <name type="scientific">Thiohalophilus thiocyanatoxydans</name>
    <dbReference type="NCBI Taxonomy" id="381308"/>
    <lineage>
        <taxon>Bacteria</taxon>
        <taxon>Pseudomonadati</taxon>
        <taxon>Pseudomonadota</taxon>
        <taxon>Gammaproteobacteria</taxon>
        <taxon>Thiohalomonadales</taxon>
        <taxon>Thiohalophilaceae</taxon>
        <taxon>Thiohalophilus</taxon>
    </lineage>
</organism>
<keyword evidence="3 5" id="KW-0067">ATP-binding</keyword>
<dbReference type="RefSeq" id="WP_134085403.1">
    <property type="nucleotide sequence ID" value="NZ_SOQX01000012.1"/>
</dbReference>
<evidence type="ECO:0000313" key="6">
    <source>
        <dbReference type="Proteomes" id="UP000294914"/>
    </source>
</evidence>
<dbReference type="InterPro" id="IPR003439">
    <property type="entry name" value="ABC_transporter-like_ATP-bd"/>
</dbReference>
<dbReference type="SUPFAM" id="SSF52540">
    <property type="entry name" value="P-loop containing nucleoside triphosphate hydrolases"/>
    <property type="match status" value="1"/>
</dbReference>
<dbReference type="InterPro" id="IPR017871">
    <property type="entry name" value="ABC_transporter-like_CS"/>
</dbReference>
<evidence type="ECO:0000256" key="1">
    <source>
        <dbReference type="ARBA" id="ARBA00022448"/>
    </source>
</evidence>
<dbReference type="SMART" id="SM00382">
    <property type="entry name" value="AAA"/>
    <property type="match status" value="1"/>
</dbReference>
<evidence type="ECO:0000259" key="4">
    <source>
        <dbReference type="PROSITE" id="PS50893"/>
    </source>
</evidence>
<dbReference type="EMBL" id="SOQX01000012">
    <property type="protein sequence ID" value="TDX96885.1"/>
    <property type="molecule type" value="Genomic_DNA"/>
</dbReference>
<dbReference type="Pfam" id="PF00005">
    <property type="entry name" value="ABC_tran"/>
    <property type="match status" value="1"/>
</dbReference>
<comment type="caution">
    <text evidence="5">The sequence shown here is derived from an EMBL/GenBank/DDBJ whole genome shotgun (WGS) entry which is preliminary data.</text>
</comment>
<dbReference type="OrthoDB" id="9781337at2"/>
<dbReference type="GO" id="GO:0005524">
    <property type="term" value="F:ATP binding"/>
    <property type="evidence" value="ECO:0007669"/>
    <property type="project" value="UniProtKB-KW"/>
</dbReference>
<evidence type="ECO:0000256" key="3">
    <source>
        <dbReference type="ARBA" id="ARBA00022840"/>
    </source>
</evidence>
<gene>
    <name evidence="5" type="ORF">EDC23_2817</name>
</gene>
<evidence type="ECO:0000313" key="5">
    <source>
        <dbReference type="EMBL" id="TDX96885.1"/>
    </source>
</evidence>
<dbReference type="PANTHER" id="PTHR42939:SF1">
    <property type="entry name" value="ABC TRANSPORTER ATP-BINDING PROTEIN ALBC-RELATED"/>
    <property type="match status" value="1"/>
</dbReference>
<feature type="domain" description="ABC transporter" evidence="4">
    <location>
        <begin position="5"/>
        <end position="232"/>
    </location>
</feature>
<dbReference type="Gene3D" id="3.40.50.300">
    <property type="entry name" value="P-loop containing nucleotide triphosphate hydrolases"/>
    <property type="match status" value="1"/>
</dbReference>
<dbReference type="InterPro" id="IPR051782">
    <property type="entry name" value="ABC_Transporter_VariousFunc"/>
</dbReference>
<dbReference type="CDD" id="cd03230">
    <property type="entry name" value="ABC_DR_subfamily_A"/>
    <property type="match status" value="1"/>
</dbReference>
<dbReference type="PROSITE" id="PS50893">
    <property type="entry name" value="ABC_TRANSPORTER_2"/>
    <property type="match status" value="1"/>
</dbReference>
<keyword evidence="1" id="KW-0813">Transport</keyword>
<proteinExistence type="predicted"/>
<reference evidence="5 6" key="1">
    <citation type="submission" date="2019-03" db="EMBL/GenBank/DDBJ databases">
        <title>Genomic Encyclopedia of Type Strains, Phase IV (KMG-IV): sequencing the most valuable type-strain genomes for metagenomic binning, comparative biology and taxonomic classification.</title>
        <authorList>
            <person name="Goeker M."/>
        </authorList>
    </citation>
    <scope>NUCLEOTIDE SEQUENCE [LARGE SCALE GENOMIC DNA]</scope>
    <source>
        <strain evidence="5 6">DSM 16326</strain>
    </source>
</reference>
<keyword evidence="6" id="KW-1185">Reference proteome</keyword>
<name>A0A4R8IDU6_9GAMM</name>
<dbReference type="AlphaFoldDB" id="A0A4R8IDU6"/>
<protein>
    <submittedName>
        <fullName evidence="5">Cu-processing system ATP-binding protein</fullName>
    </submittedName>
</protein>
<dbReference type="PANTHER" id="PTHR42939">
    <property type="entry name" value="ABC TRANSPORTER ATP-BINDING PROTEIN ALBC-RELATED"/>
    <property type="match status" value="1"/>
</dbReference>
<dbReference type="InterPro" id="IPR003593">
    <property type="entry name" value="AAA+_ATPase"/>
</dbReference>
<dbReference type="GO" id="GO:0016887">
    <property type="term" value="F:ATP hydrolysis activity"/>
    <property type="evidence" value="ECO:0007669"/>
    <property type="project" value="InterPro"/>
</dbReference>
<sequence length="307" mass="34193">MTPCIELRNVGKYYDSVTALSDLSLTIDQGEIVGLLGHNGAGKTTTIKLILGVIAPSRGDITVLGHSPRARQTNNLRMQWGYLPESVSFYEQLTGREVLEYFARLKRIGRARCEELLAQFALSQAADRRVKTYSKGMRQRLGLAQAMLSSPRLLLLDEPTVGLDPIATRDFFTTLDQLRQQGTTIVLSSHVLPGIEQHVDRVAILGSGTLHAWGSLPELRRDAALPLKIRARGNWPEGVPASLLQNHGITAWEQIDNHLLISVPLERKLEVLRLLLADEHIEDVEVQSPSLEALYTHYNTPQESRDV</sequence>
<dbReference type="PROSITE" id="PS00211">
    <property type="entry name" value="ABC_TRANSPORTER_1"/>
    <property type="match status" value="1"/>
</dbReference>
<keyword evidence="2" id="KW-0547">Nucleotide-binding</keyword>
<dbReference type="InterPro" id="IPR027417">
    <property type="entry name" value="P-loop_NTPase"/>
</dbReference>
<dbReference type="Proteomes" id="UP000294914">
    <property type="component" value="Unassembled WGS sequence"/>
</dbReference>
<accession>A0A4R8IDU6</accession>